<dbReference type="InterPro" id="IPR000182">
    <property type="entry name" value="GNAT_dom"/>
</dbReference>
<organism evidence="2 3">
    <name type="scientific">Chitinimonas prasina</name>
    <dbReference type="NCBI Taxonomy" id="1434937"/>
    <lineage>
        <taxon>Bacteria</taxon>
        <taxon>Pseudomonadati</taxon>
        <taxon>Pseudomonadota</taxon>
        <taxon>Betaproteobacteria</taxon>
        <taxon>Neisseriales</taxon>
        <taxon>Chitinibacteraceae</taxon>
        <taxon>Chitinimonas</taxon>
    </lineage>
</organism>
<dbReference type="PROSITE" id="PS51186">
    <property type="entry name" value="GNAT"/>
    <property type="match status" value="1"/>
</dbReference>
<proteinExistence type="predicted"/>
<dbReference type="Pfam" id="PF13302">
    <property type="entry name" value="Acetyltransf_3"/>
    <property type="match status" value="1"/>
</dbReference>
<keyword evidence="3" id="KW-1185">Reference proteome</keyword>
<dbReference type="SUPFAM" id="SSF55729">
    <property type="entry name" value="Acyl-CoA N-acyltransferases (Nat)"/>
    <property type="match status" value="1"/>
</dbReference>
<dbReference type="PANTHER" id="PTHR43792:SF9">
    <property type="entry name" value="RIBOSOMAL-PROTEIN-ALANINE ACETYLTRANSFERASE"/>
    <property type="match status" value="1"/>
</dbReference>
<dbReference type="Proteomes" id="UP001156706">
    <property type="component" value="Unassembled WGS sequence"/>
</dbReference>
<evidence type="ECO:0000313" key="2">
    <source>
        <dbReference type="EMBL" id="GLR13085.1"/>
    </source>
</evidence>
<dbReference type="InterPro" id="IPR016181">
    <property type="entry name" value="Acyl_CoA_acyltransferase"/>
</dbReference>
<comment type="caution">
    <text evidence="2">The sequence shown here is derived from an EMBL/GenBank/DDBJ whole genome shotgun (WGS) entry which is preliminary data.</text>
</comment>
<accession>A0ABQ5YDP3</accession>
<dbReference type="EMBL" id="BSOG01000002">
    <property type="protein sequence ID" value="GLR13085.1"/>
    <property type="molecule type" value="Genomic_DNA"/>
</dbReference>
<evidence type="ECO:0000259" key="1">
    <source>
        <dbReference type="PROSITE" id="PS51186"/>
    </source>
</evidence>
<dbReference type="InterPro" id="IPR051531">
    <property type="entry name" value="N-acetyltransferase"/>
</dbReference>
<feature type="domain" description="N-acetyltransferase" evidence="1">
    <location>
        <begin position="11"/>
        <end position="168"/>
    </location>
</feature>
<dbReference type="Gene3D" id="3.40.630.30">
    <property type="match status" value="1"/>
</dbReference>
<sequence length="188" mass="21771">MQFPLLGSTRLLLREITVRDADALFAIQSDPEVMRWFGADPMQDRQQALQLIEMFANWRTQPNPGTRWGIVHRQSGVFMGTAGLFRWNRGWRNCVLGYELGRPYWGHGYMQEALQTLLDYGVDQMALNRIQAEIHPDNHASVRLVRGLGFQYEGRHRQQGYWGGKFHDLDSYSLLAHEWPAVKQASQP</sequence>
<name>A0ABQ5YDP3_9NEIS</name>
<gene>
    <name evidence="2" type="ORF">GCM10007907_18750</name>
</gene>
<protein>
    <submittedName>
        <fullName evidence="2">GNAT family N-acetyltransferase</fullName>
    </submittedName>
</protein>
<dbReference type="PANTHER" id="PTHR43792">
    <property type="entry name" value="GNAT FAMILY, PUTATIVE (AFU_ORTHOLOGUE AFUA_3G00765)-RELATED-RELATED"/>
    <property type="match status" value="1"/>
</dbReference>
<dbReference type="RefSeq" id="WP_284196197.1">
    <property type="nucleotide sequence ID" value="NZ_BSOG01000002.1"/>
</dbReference>
<reference evidence="3" key="1">
    <citation type="journal article" date="2019" name="Int. J. Syst. Evol. Microbiol.">
        <title>The Global Catalogue of Microorganisms (GCM) 10K type strain sequencing project: providing services to taxonomists for standard genome sequencing and annotation.</title>
        <authorList>
            <consortium name="The Broad Institute Genomics Platform"/>
            <consortium name="The Broad Institute Genome Sequencing Center for Infectious Disease"/>
            <person name="Wu L."/>
            <person name="Ma J."/>
        </authorList>
    </citation>
    <scope>NUCLEOTIDE SEQUENCE [LARGE SCALE GENOMIC DNA]</scope>
    <source>
        <strain evidence="3">NBRC 110044</strain>
    </source>
</reference>
<evidence type="ECO:0000313" key="3">
    <source>
        <dbReference type="Proteomes" id="UP001156706"/>
    </source>
</evidence>